<accession>A0A978VCK8</accession>
<gene>
    <name evidence="3" type="ORF">FEM48_Zijuj05G0035700</name>
</gene>
<evidence type="ECO:0000313" key="3">
    <source>
        <dbReference type="EMBL" id="KAH7528097.1"/>
    </source>
</evidence>
<dbReference type="NCBIfam" id="TIGR00756">
    <property type="entry name" value="PPR"/>
    <property type="match status" value="2"/>
</dbReference>
<organism evidence="3 4">
    <name type="scientific">Ziziphus jujuba var. spinosa</name>
    <dbReference type="NCBI Taxonomy" id="714518"/>
    <lineage>
        <taxon>Eukaryota</taxon>
        <taxon>Viridiplantae</taxon>
        <taxon>Streptophyta</taxon>
        <taxon>Embryophyta</taxon>
        <taxon>Tracheophyta</taxon>
        <taxon>Spermatophyta</taxon>
        <taxon>Magnoliopsida</taxon>
        <taxon>eudicotyledons</taxon>
        <taxon>Gunneridae</taxon>
        <taxon>Pentapetalae</taxon>
        <taxon>rosids</taxon>
        <taxon>fabids</taxon>
        <taxon>Rosales</taxon>
        <taxon>Rhamnaceae</taxon>
        <taxon>Paliureae</taxon>
        <taxon>Ziziphus</taxon>
    </lineage>
</organism>
<dbReference type="Proteomes" id="UP000813462">
    <property type="component" value="Unassembled WGS sequence"/>
</dbReference>
<protein>
    <recommendedName>
        <fullName evidence="5">Pentatricopeptide repeat-containing protein</fullName>
    </recommendedName>
</protein>
<dbReference type="PANTHER" id="PTHR47926">
    <property type="entry name" value="PENTATRICOPEPTIDE REPEAT-CONTAINING PROTEIN"/>
    <property type="match status" value="1"/>
</dbReference>
<dbReference type="EMBL" id="JAEACU010000005">
    <property type="protein sequence ID" value="KAH7528097.1"/>
    <property type="molecule type" value="Genomic_DNA"/>
</dbReference>
<evidence type="ECO:0000256" key="1">
    <source>
        <dbReference type="ARBA" id="ARBA00022737"/>
    </source>
</evidence>
<dbReference type="InterPro" id="IPR011990">
    <property type="entry name" value="TPR-like_helical_dom_sf"/>
</dbReference>
<feature type="repeat" description="PPR" evidence="2">
    <location>
        <begin position="351"/>
        <end position="385"/>
    </location>
</feature>
<dbReference type="AlphaFoldDB" id="A0A978VCK8"/>
<dbReference type="GO" id="GO:0009451">
    <property type="term" value="P:RNA modification"/>
    <property type="evidence" value="ECO:0007669"/>
    <property type="project" value="InterPro"/>
</dbReference>
<name>A0A978VCK8_ZIZJJ</name>
<reference evidence="3" key="1">
    <citation type="journal article" date="2021" name="Front. Plant Sci.">
        <title>Chromosome-Scale Genome Assembly for Chinese Sour Jujube and Insights Into Its Genome Evolution and Domestication Signature.</title>
        <authorList>
            <person name="Shen L.-Y."/>
            <person name="Luo H."/>
            <person name="Wang X.-L."/>
            <person name="Wang X.-M."/>
            <person name="Qiu X.-J."/>
            <person name="Liu H."/>
            <person name="Zhou S.-S."/>
            <person name="Jia K.-H."/>
            <person name="Nie S."/>
            <person name="Bao Y.-T."/>
            <person name="Zhang R.-G."/>
            <person name="Yun Q.-Z."/>
            <person name="Chai Y.-H."/>
            <person name="Lu J.-Y."/>
            <person name="Li Y."/>
            <person name="Zhao S.-W."/>
            <person name="Mao J.-F."/>
            <person name="Jia S.-G."/>
            <person name="Mao Y.-M."/>
        </authorList>
    </citation>
    <scope>NUCLEOTIDE SEQUENCE</scope>
    <source>
        <strain evidence="3">AT0</strain>
        <tissue evidence="3">Leaf</tissue>
    </source>
</reference>
<evidence type="ECO:0008006" key="5">
    <source>
        <dbReference type="Google" id="ProtNLM"/>
    </source>
</evidence>
<dbReference type="GO" id="GO:0003723">
    <property type="term" value="F:RNA binding"/>
    <property type="evidence" value="ECO:0007669"/>
    <property type="project" value="InterPro"/>
</dbReference>
<evidence type="ECO:0000256" key="2">
    <source>
        <dbReference type="PROSITE-ProRule" id="PRU00708"/>
    </source>
</evidence>
<dbReference type="FunFam" id="1.25.40.10:FF:000351">
    <property type="entry name" value="Pentatricopeptide repeat-containing protein"/>
    <property type="match status" value="1"/>
</dbReference>
<feature type="repeat" description="PPR" evidence="2">
    <location>
        <begin position="176"/>
        <end position="210"/>
    </location>
</feature>
<feature type="repeat" description="PPR" evidence="2">
    <location>
        <begin position="249"/>
        <end position="283"/>
    </location>
</feature>
<dbReference type="Gene3D" id="1.25.40.10">
    <property type="entry name" value="Tetratricopeptide repeat domain"/>
    <property type="match status" value="3"/>
</dbReference>
<evidence type="ECO:0000313" key="4">
    <source>
        <dbReference type="Proteomes" id="UP000813462"/>
    </source>
</evidence>
<comment type="caution">
    <text evidence="3">The sequence shown here is derived from an EMBL/GenBank/DDBJ whole genome shotgun (WGS) entry which is preliminary data.</text>
</comment>
<dbReference type="InterPro" id="IPR046960">
    <property type="entry name" value="PPR_At4g14850-like_plant"/>
</dbReference>
<dbReference type="PROSITE" id="PS51375">
    <property type="entry name" value="PPR"/>
    <property type="match status" value="3"/>
</dbReference>
<proteinExistence type="predicted"/>
<dbReference type="Pfam" id="PF01535">
    <property type="entry name" value="PPR"/>
    <property type="match status" value="2"/>
</dbReference>
<dbReference type="Pfam" id="PF13041">
    <property type="entry name" value="PPR_2"/>
    <property type="match status" value="2"/>
</dbReference>
<keyword evidence="1" id="KW-0677">Repeat</keyword>
<dbReference type="InterPro" id="IPR002885">
    <property type="entry name" value="PPR_rpt"/>
</dbReference>
<sequence length="495" mass="54491">MRGKPNHSQFRNVSISSLHFFNIQISNREGAELATHCKLLSLSKCSLAKPIACFSIFYRLNHLNPQLVSAPCPEKVADFGVRFILNHPNSEISSFPRKGFSEITKEINGRALHGLCVKACDKSGCKFSEGVQVHGFVVKIGLLSDVFVGTSLLHFYGTYGHASDAQKLFEEMPDRNVVTWTSLIVGYTDNGELGKSIDTYKRMRMLHAISILAGLQGNLVVGNALVTMYGKSGIMTEAKKVSQTMPKRDEVTWNALIGSHAENEQPNEAIKAFNMMREEGIPENYITMVNVLGGCLTPDGLRKHGMPIHGHIVVMGFEFDKYVQSSLITMYANCGDLSSGNSIFYVLANKNSITWNAIIAAYAHNGYAEEALKMILKMRNTGIDLDQFSFSVALSVSGDLAVLEEGQQLHCLAVKLGFESDHYVTNAAMSMYGKCGEMDDVLRILPAPINSADYANLNVFARDLSFKPGSHGIDSKGSPFVTKQEESFTYALHNE</sequence>